<dbReference type="InterPro" id="IPR007235">
    <property type="entry name" value="Glyco_trans_28_C"/>
</dbReference>
<dbReference type="EMBL" id="JBHRSS010000005">
    <property type="protein sequence ID" value="MFC3104722.1"/>
    <property type="molecule type" value="Genomic_DNA"/>
</dbReference>
<evidence type="ECO:0000313" key="2">
    <source>
        <dbReference type="EMBL" id="MFC3104722.1"/>
    </source>
</evidence>
<dbReference type="Proteomes" id="UP001595462">
    <property type="component" value="Unassembled WGS sequence"/>
</dbReference>
<evidence type="ECO:0000259" key="1">
    <source>
        <dbReference type="Pfam" id="PF04101"/>
    </source>
</evidence>
<feature type="domain" description="Glycosyl transferase family 28 C-terminal" evidence="1">
    <location>
        <begin position="258"/>
        <end position="326"/>
    </location>
</feature>
<comment type="caution">
    <text evidence="2">The sequence shown here is derived from an EMBL/GenBank/DDBJ whole genome shotgun (WGS) entry which is preliminary data.</text>
</comment>
<sequence>MKGEFNRPSVTMRNAKRPIGFFVHHQGHGHVRRASALIELLPPRPVTVFCAEPELFEIQRPDVTVVALPDFHCQPPATRQLLHQPNSTALDCAPLGVNALREGMGILAQWFREANPALVVVDVSAEVALLARICSVPAVKIRMHGNRSDVAHEAAYSASVAMLAPFDERLEQPEYPNTFRAKTEYVGGLVGKRTPTRGRAAARDRLGLPQDQMIIVTLSGGGGLGANIGSLTMAARAFPNALWLLIGRVARQGHETDFYNLQLVGWVENTMDYICAADIVVAPGGDNTVHEIAQVGRPFICIPEWCYYAEQECKARALECLGAAVYAPTWPADFSRWRTLVERAQACDLDVQRSLTCPNAAEHGARFLDRLADSLWEEEAHTHPLQGGPEVANRTLGEIRLMTQRT</sequence>
<gene>
    <name evidence="2" type="ORF">ACFOSU_12590</name>
</gene>
<accession>A0ABV7EPQ2</accession>
<dbReference type="RefSeq" id="WP_380690137.1">
    <property type="nucleotide sequence ID" value="NZ_JBHRSS010000005.1"/>
</dbReference>
<dbReference type="PANTHER" id="PTHR21015">
    <property type="entry name" value="UDP-N-ACETYLGLUCOSAMINE--N-ACETYLMURAMYL-(PENTAPEPTIDE) PYROPHOSPHORYL-UNDECAPRENOL N-ACETYLGLUCOSAMINE TRANSFERASE 1"/>
    <property type="match status" value="1"/>
</dbReference>
<keyword evidence="3" id="KW-1185">Reference proteome</keyword>
<protein>
    <submittedName>
        <fullName evidence="2">Glycosyltransferase</fullName>
    </submittedName>
</protein>
<dbReference type="Gene3D" id="3.40.50.2000">
    <property type="entry name" value="Glycogen Phosphorylase B"/>
    <property type="match status" value="1"/>
</dbReference>
<dbReference type="SUPFAM" id="SSF53756">
    <property type="entry name" value="UDP-Glycosyltransferase/glycogen phosphorylase"/>
    <property type="match status" value="1"/>
</dbReference>
<organism evidence="2 3">
    <name type="scientific">Salinisphaera aquimarina</name>
    <dbReference type="NCBI Taxonomy" id="2094031"/>
    <lineage>
        <taxon>Bacteria</taxon>
        <taxon>Pseudomonadati</taxon>
        <taxon>Pseudomonadota</taxon>
        <taxon>Gammaproteobacteria</taxon>
        <taxon>Salinisphaerales</taxon>
        <taxon>Salinisphaeraceae</taxon>
        <taxon>Salinisphaera</taxon>
    </lineage>
</organism>
<dbReference type="PANTHER" id="PTHR21015:SF22">
    <property type="entry name" value="GLYCOSYLTRANSFERASE"/>
    <property type="match status" value="1"/>
</dbReference>
<proteinExistence type="predicted"/>
<name>A0ABV7EPQ2_9GAMM</name>
<dbReference type="Pfam" id="PF04101">
    <property type="entry name" value="Glyco_tran_28_C"/>
    <property type="match status" value="1"/>
</dbReference>
<evidence type="ECO:0000313" key="3">
    <source>
        <dbReference type="Proteomes" id="UP001595462"/>
    </source>
</evidence>
<reference evidence="3" key="1">
    <citation type="journal article" date="2019" name="Int. J. Syst. Evol. Microbiol.">
        <title>The Global Catalogue of Microorganisms (GCM) 10K type strain sequencing project: providing services to taxonomists for standard genome sequencing and annotation.</title>
        <authorList>
            <consortium name="The Broad Institute Genomics Platform"/>
            <consortium name="The Broad Institute Genome Sequencing Center for Infectious Disease"/>
            <person name="Wu L."/>
            <person name="Ma J."/>
        </authorList>
    </citation>
    <scope>NUCLEOTIDE SEQUENCE [LARGE SCALE GENOMIC DNA]</scope>
    <source>
        <strain evidence="3">KCTC 52640</strain>
    </source>
</reference>